<protein>
    <submittedName>
        <fullName evidence="1">DUF4309 domain-containing protein</fullName>
    </submittedName>
</protein>
<accession>A0ABU5PLQ9</accession>
<dbReference type="EMBL" id="JAYERP010000001">
    <property type="protein sequence ID" value="MEA3570883.1"/>
    <property type="molecule type" value="Genomic_DNA"/>
</dbReference>
<keyword evidence="2" id="KW-1185">Reference proteome</keyword>
<comment type="caution">
    <text evidence="1">The sequence shown here is derived from an EMBL/GenBank/DDBJ whole genome shotgun (WGS) entry which is preliminary data.</text>
</comment>
<organism evidence="1 2">
    <name type="scientific">Paenibacillus phoenicis</name>
    <dbReference type="NCBI Taxonomy" id="554117"/>
    <lineage>
        <taxon>Bacteria</taxon>
        <taxon>Bacillati</taxon>
        <taxon>Bacillota</taxon>
        <taxon>Bacilli</taxon>
        <taxon>Bacillales</taxon>
        <taxon>Paenibacillaceae</taxon>
        <taxon>Paenibacillus</taxon>
    </lineage>
</organism>
<sequence>MPNSTSTIKSGKLTQKKLVYVRGDYQLEFIFDSSTDLNHINLTYKGAK</sequence>
<evidence type="ECO:0000313" key="2">
    <source>
        <dbReference type="Proteomes" id="UP001292216"/>
    </source>
</evidence>
<gene>
    <name evidence="1" type="ORF">U9M73_12895</name>
</gene>
<proteinExistence type="predicted"/>
<name>A0ABU5PLQ9_9BACL</name>
<dbReference type="Proteomes" id="UP001292216">
    <property type="component" value="Unassembled WGS sequence"/>
</dbReference>
<evidence type="ECO:0000313" key="1">
    <source>
        <dbReference type="EMBL" id="MEA3570883.1"/>
    </source>
</evidence>
<reference evidence="1 2" key="1">
    <citation type="submission" date="2023-12" db="EMBL/GenBank/DDBJ databases">
        <title>Whole genome sequencing of Paenibacillus phoenicis isolated from the Phoenix Mars Lander spacecraft assembly facility.</title>
        <authorList>
            <person name="Garcia A."/>
            <person name="Venkateswaran K."/>
        </authorList>
    </citation>
    <scope>NUCLEOTIDE SEQUENCE [LARGE SCALE GENOMIC DNA]</scope>
    <source>
        <strain evidence="1 2">3PO2SA</strain>
    </source>
</reference>